<dbReference type="Gene3D" id="2.60.120.200">
    <property type="match status" value="1"/>
</dbReference>
<comment type="caution">
    <text evidence="1">The sequence shown here is derived from an EMBL/GenBank/DDBJ whole genome shotgun (WGS) entry which is preliminary data.</text>
</comment>
<sequence>MNWQDMNWLNPPAAVAQEAGGLLVTTGENTDFWHGTYYGFHHHNGHFLHAPAQGDFSLETAFRAGFSAQYDQAGLMIRADESHWVKCGIEYVGGTAFLAVVVTNGMSDWSQLPMPDYAGQLRLRLTRVGDAVWVQYLAGDAWRMLRLAYFPPELAVEAGVMCCSPSRAGLQVLFENVALTSPFSTKAY</sequence>
<dbReference type="Pfam" id="PF07081">
    <property type="entry name" value="DUF1349"/>
    <property type="match status" value="1"/>
</dbReference>
<dbReference type="PANTHER" id="PTHR35332:SF2">
    <property type="entry name" value="REGULATION OF ENOLASE PROTEIN 1"/>
    <property type="match status" value="1"/>
</dbReference>
<protein>
    <recommendedName>
        <fullName evidence="3">DUF1349 domain-containing protein</fullName>
    </recommendedName>
</protein>
<evidence type="ECO:0008006" key="3">
    <source>
        <dbReference type="Google" id="ProtNLM"/>
    </source>
</evidence>
<name>A0AA37TWH1_9RHOB</name>
<gene>
    <name evidence="1" type="ORF">GCM10010873_09960</name>
</gene>
<dbReference type="SUPFAM" id="SSF49899">
    <property type="entry name" value="Concanavalin A-like lectins/glucanases"/>
    <property type="match status" value="1"/>
</dbReference>
<dbReference type="InterPro" id="IPR015987">
    <property type="entry name" value="UCP022704"/>
</dbReference>
<dbReference type="InterPro" id="IPR013320">
    <property type="entry name" value="ConA-like_dom_sf"/>
</dbReference>
<dbReference type="EMBL" id="BSPP01000004">
    <property type="protein sequence ID" value="GLS86022.1"/>
    <property type="molecule type" value="Genomic_DNA"/>
</dbReference>
<reference evidence="1 2" key="1">
    <citation type="journal article" date="2014" name="Int. J. Syst. Evol. Microbiol.">
        <title>Complete genome sequence of Corynebacterium casei LMG S-19264T (=DSM 44701T), isolated from a smear-ripened cheese.</title>
        <authorList>
            <consortium name="US DOE Joint Genome Institute (JGI-PGF)"/>
            <person name="Walter F."/>
            <person name="Albersmeier A."/>
            <person name="Kalinowski J."/>
            <person name="Ruckert C."/>
        </authorList>
    </citation>
    <scope>NUCLEOTIDE SEQUENCE [LARGE SCALE GENOMIC DNA]</scope>
    <source>
        <strain evidence="1 2">NBRC 111766</strain>
    </source>
</reference>
<dbReference type="RefSeq" id="WP_284324230.1">
    <property type="nucleotide sequence ID" value="NZ_BSPP01000004.1"/>
</dbReference>
<accession>A0AA37TWH1</accession>
<evidence type="ECO:0000313" key="1">
    <source>
        <dbReference type="EMBL" id="GLS86022.1"/>
    </source>
</evidence>
<dbReference type="InterPro" id="IPR009784">
    <property type="entry name" value="DUF1349"/>
</dbReference>
<keyword evidence="2" id="KW-1185">Reference proteome</keyword>
<dbReference type="PIRSF" id="PIRSF022704">
    <property type="entry name" value="UCP022704"/>
    <property type="match status" value="1"/>
</dbReference>
<dbReference type="PANTHER" id="PTHR35332">
    <property type="entry name" value="REGULATION OF ENOLASE PROTEIN 1"/>
    <property type="match status" value="1"/>
</dbReference>
<proteinExistence type="predicted"/>
<dbReference type="Proteomes" id="UP001157355">
    <property type="component" value="Unassembled WGS sequence"/>
</dbReference>
<dbReference type="AlphaFoldDB" id="A0AA37TWH1"/>
<evidence type="ECO:0000313" key="2">
    <source>
        <dbReference type="Proteomes" id="UP001157355"/>
    </source>
</evidence>
<organism evidence="1 2">
    <name type="scientific">Cypionkella aquatica</name>
    <dbReference type="NCBI Taxonomy" id="1756042"/>
    <lineage>
        <taxon>Bacteria</taxon>
        <taxon>Pseudomonadati</taxon>
        <taxon>Pseudomonadota</taxon>
        <taxon>Alphaproteobacteria</taxon>
        <taxon>Rhodobacterales</taxon>
        <taxon>Paracoccaceae</taxon>
        <taxon>Cypionkella</taxon>
    </lineage>
</organism>